<evidence type="ECO:0000313" key="10">
    <source>
        <dbReference type="EMBL" id="KAF8767498.1"/>
    </source>
</evidence>
<dbReference type="PANTHER" id="PTHR19845:SF0">
    <property type="entry name" value="KATANIN P80 WD40 REPEAT-CONTAINING SUBUNIT B1"/>
    <property type="match status" value="1"/>
</dbReference>
<keyword evidence="4 7" id="KW-0493">Microtubule</keyword>
<dbReference type="Gene3D" id="2.130.10.10">
    <property type="entry name" value="YVTN repeat-like/Quinoprotein amine dehydrogenase"/>
    <property type="match status" value="2"/>
</dbReference>
<dbReference type="InterPro" id="IPR001680">
    <property type="entry name" value="WD40_rpt"/>
</dbReference>
<evidence type="ECO:0000313" key="11">
    <source>
        <dbReference type="Proteomes" id="UP000807504"/>
    </source>
</evidence>
<feature type="repeat" description="WD" evidence="8">
    <location>
        <begin position="84"/>
        <end position="125"/>
    </location>
</feature>
<dbReference type="InterPro" id="IPR020472">
    <property type="entry name" value="WD40_PAC1"/>
</dbReference>
<dbReference type="GO" id="GO:0007019">
    <property type="term" value="P:microtubule depolymerization"/>
    <property type="evidence" value="ECO:0007669"/>
    <property type="project" value="TreeGrafter"/>
</dbReference>
<dbReference type="Proteomes" id="UP000807504">
    <property type="component" value="Unassembled WGS sequence"/>
</dbReference>
<dbReference type="PRINTS" id="PR00320">
    <property type="entry name" value="GPROTEINBRPT"/>
</dbReference>
<evidence type="ECO:0000256" key="8">
    <source>
        <dbReference type="PROSITE-ProRule" id="PRU00221"/>
    </source>
</evidence>
<reference evidence="10" key="1">
    <citation type="journal article" date="2020" name="bioRxiv">
        <title>Chromosome-level reference genome of the European wasp spider Argiope bruennichi: a resource for studies on range expansion and evolutionary adaptation.</title>
        <authorList>
            <person name="Sheffer M.M."/>
            <person name="Hoppe A."/>
            <person name="Krehenwinkel H."/>
            <person name="Uhl G."/>
            <person name="Kuss A.W."/>
            <person name="Jensen L."/>
            <person name="Jensen C."/>
            <person name="Gillespie R.G."/>
            <person name="Hoff K.J."/>
            <person name="Prost S."/>
        </authorList>
    </citation>
    <scope>NUCLEOTIDE SEQUENCE</scope>
</reference>
<dbReference type="InterPro" id="IPR026962">
    <property type="entry name" value="KTNB1"/>
</dbReference>
<dbReference type="GO" id="GO:0008017">
    <property type="term" value="F:microtubule binding"/>
    <property type="evidence" value="ECO:0007669"/>
    <property type="project" value="UniProtKB-UniRule"/>
</dbReference>
<dbReference type="SMART" id="SM00320">
    <property type="entry name" value="WD40"/>
    <property type="match status" value="6"/>
</dbReference>
<name>A0A8T0E7X7_ARGBR</name>
<reference evidence="10" key="2">
    <citation type="submission" date="2020-06" db="EMBL/GenBank/DDBJ databases">
        <authorList>
            <person name="Sheffer M."/>
        </authorList>
    </citation>
    <scope>NUCLEOTIDE SEQUENCE</scope>
</reference>
<proteinExistence type="inferred from homology"/>
<dbReference type="SUPFAM" id="SSF50978">
    <property type="entry name" value="WD40 repeat-like"/>
    <property type="match status" value="1"/>
</dbReference>
<dbReference type="GO" id="GO:0051301">
    <property type="term" value="P:cell division"/>
    <property type="evidence" value="ECO:0007669"/>
    <property type="project" value="UniProtKB-KW"/>
</dbReference>
<dbReference type="HAMAP" id="MF_03022">
    <property type="entry name" value="Katanin_p80_B1"/>
    <property type="match status" value="1"/>
</dbReference>
<dbReference type="InterPro" id="IPR019775">
    <property type="entry name" value="WD40_repeat_CS"/>
</dbReference>
<dbReference type="GO" id="GO:0005874">
    <property type="term" value="C:microtubule"/>
    <property type="evidence" value="ECO:0007669"/>
    <property type="project" value="UniProtKB-KW"/>
</dbReference>
<comment type="similarity">
    <text evidence="7">Belongs to the WD repeat KATNB1 family.</text>
</comment>
<accession>A0A8T0E7X7</accession>
<dbReference type="AlphaFoldDB" id="A0A8T0E7X7"/>
<dbReference type="CDD" id="cd00200">
    <property type="entry name" value="WD40"/>
    <property type="match status" value="1"/>
</dbReference>
<sequence length="710" mass="78969">MRCLSPPRRQPGSIFYVEKRPDNPTPPDWKEAAYSVRWEEFVAHGGCVTCLALGRKSGRVMVTGGEDKKVNLWAVGKSNCIMSLSGHTSPVECVKFGQCEDIVCAGSSNGALKIWDLEAAKIIRTLLGHKGNVKCVDFHPYGDFVASGSSDSNIKLWDKRRKGSIFTYKGHTKAVNTLKFSPDGRWIASGSEDGVIKLWDLPAGKLRTEFKGHTDGISDIEFHPNELLLASCSSDQFVKFWDLENHRLVSHTDGDSGPVQKIYFSPNGGCLFSGAQDILKVYAWEPIRTLDTLVMGWGKVSDISSSESQLIIGAFNLTNVSVYIMDLRKVQPIDSWLKQSELVRTPGSGCSFDDVDLENDTSRLTERNEYLGNYHSDIENSILSTDIDLSKTHILGVDLSTFLPPLDDPAGAQMEARCQNPFNCTYKLTNVQGKPTMLALPMAVTHPYNYNNDRLYDNNSDSINQNSLPILQGESLKHSQSMAFPDVEQKCELDAVHQSRTKSFGIELDDFLPRNTDSAKSGYGSLEVSDAEAISSIYRGHESMVKVLGHRKKYLQSVMRIWKTEGPLVSVLSLKMAGLTSAIHMSDSAILVDILTLLITKPSSWTLDMCQLLLPVICDLLKSKYETYITIGCMTLKLIMKNFSQVIKINISAPKGIGIDISREERYKKCRVCFSHLIALRSVVLQRQSAEGQLGKLFGELYQMLQTLDQ</sequence>
<protein>
    <recommendedName>
        <fullName evidence="7">Katanin p80 WD40 repeat-containing subunit B1</fullName>
        <shortName evidence="7">Katanin p80 subunit B1</shortName>
    </recommendedName>
    <alternativeName>
        <fullName evidence="7">p80 katanin</fullName>
    </alternativeName>
</protein>
<keyword evidence="7" id="KW-0132">Cell division</keyword>
<comment type="caution">
    <text evidence="10">The sequence shown here is derived from an EMBL/GenBank/DDBJ whole genome shotgun (WGS) entry which is preliminary data.</text>
</comment>
<evidence type="ECO:0000256" key="5">
    <source>
        <dbReference type="ARBA" id="ARBA00022737"/>
    </source>
</evidence>
<evidence type="ECO:0000256" key="2">
    <source>
        <dbReference type="ARBA" id="ARBA00022490"/>
    </source>
</evidence>
<keyword evidence="6 7" id="KW-0206">Cytoskeleton</keyword>
<dbReference type="PROSITE" id="PS50294">
    <property type="entry name" value="WD_REPEATS_REGION"/>
    <property type="match status" value="4"/>
</dbReference>
<evidence type="ECO:0000256" key="7">
    <source>
        <dbReference type="HAMAP-Rule" id="MF_03022"/>
    </source>
</evidence>
<comment type="subunit">
    <text evidence="7">Interacts with KATNA1. This interaction enhances the microtubule binding and severing activity of KATNA1 and also targets this activity to the centrosome.</text>
</comment>
<keyword evidence="7" id="KW-0498">Mitosis</keyword>
<dbReference type="GO" id="GO:0051013">
    <property type="term" value="P:microtubule severing"/>
    <property type="evidence" value="ECO:0007669"/>
    <property type="project" value="UniProtKB-UniRule"/>
</dbReference>
<dbReference type="GO" id="GO:0008352">
    <property type="term" value="C:katanin complex"/>
    <property type="evidence" value="ECO:0007669"/>
    <property type="project" value="InterPro"/>
</dbReference>
<dbReference type="PANTHER" id="PTHR19845">
    <property type="entry name" value="KATANIN P80 SUBUNIT"/>
    <property type="match status" value="1"/>
</dbReference>
<dbReference type="InterPro" id="IPR028021">
    <property type="entry name" value="Katanin_C-terminal"/>
</dbReference>
<comment type="subcellular location">
    <subcellularLocation>
        <location evidence="1 7">Cytoplasm</location>
        <location evidence="1 7">Cytoskeleton</location>
    </subcellularLocation>
    <subcellularLocation>
        <location evidence="7">Cytoplasm</location>
    </subcellularLocation>
    <subcellularLocation>
        <location evidence="7">Cytoplasm</location>
        <location evidence="7">Cytoskeleton</location>
        <location evidence="7">Microtubule organizing center</location>
        <location evidence="7">Centrosome</location>
    </subcellularLocation>
    <subcellularLocation>
        <location evidence="7">Cytoplasm</location>
        <location evidence="7">Cytoskeleton</location>
        <location evidence="7">Spindle pole</location>
    </subcellularLocation>
    <subcellularLocation>
        <location evidence="7">Cytoplasm</location>
        <location evidence="7">Cytoskeleton</location>
        <location evidence="7">Spindle</location>
    </subcellularLocation>
    <text evidence="7">Predominantly cytoplasmic. Localized to the interphase centrosome and mitotic spindle poles.</text>
</comment>
<dbReference type="GO" id="GO:0005813">
    <property type="term" value="C:centrosome"/>
    <property type="evidence" value="ECO:0007669"/>
    <property type="project" value="UniProtKB-SubCell"/>
</dbReference>
<dbReference type="PROSITE" id="PS00678">
    <property type="entry name" value="WD_REPEATS_1"/>
    <property type="match status" value="3"/>
</dbReference>
<dbReference type="InterPro" id="IPR036322">
    <property type="entry name" value="WD40_repeat_dom_sf"/>
</dbReference>
<dbReference type="PROSITE" id="PS50082">
    <property type="entry name" value="WD_REPEATS_2"/>
    <property type="match status" value="5"/>
</dbReference>
<organism evidence="10 11">
    <name type="scientific">Argiope bruennichi</name>
    <name type="common">Wasp spider</name>
    <name type="synonym">Aranea bruennichi</name>
    <dbReference type="NCBI Taxonomy" id="94029"/>
    <lineage>
        <taxon>Eukaryota</taxon>
        <taxon>Metazoa</taxon>
        <taxon>Ecdysozoa</taxon>
        <taxon>Arthropoda</taxon>
        <taxon>Chelicerata</taxon>
        <taxon>Arachnida</taxon>
        <taxon>Araneae</taxon>
        <taxon>Araneomorphae</taxon>
        <taxon>Entelegynae</taxon>
        <taxon>Araneoidea</taxon>
        <taxon>Araneidae</taxon>
        <taxon>Argiope</taxon>
    </lineage>
</organism>
<dbReference type="FunFam" id="2.130.10.10:FF:000462">
    <property type="entry name" value="Katanin p80 WD40 repeat-containing subunit B1"/>
    <property type="match status" value="1"/>
</dbReference>
<evidence type="ECO:0000256" key="1">
    <source>
        <dbReference type="ARBA" id="ARBA00004245"/>
    </source>
</evidence>
<evidence type="ECO:0000256" key="4">
    <source>
        <dbReference type="ARBA" id="ARBA00022701"/>
    </source>
</evidence>
<keyword evidence="3 8" id="KW-0853">WD repeat</keyword>
<dbReference type="GO" id="GO:0000922">
    <property type="term" value="C:spindle pole"/>
    <property type="evidence" value="ECO:0007669"/>
    <property type="project" value="UniProtKB-SubCell"/>
</dbReference>
<keyword evidence="2 7" id="KW-0963">Cytoplasm</keyword>
<evidence type="ECO:0000256" key="3">
    <source>
        <dbReference type="ARBA" id="ARBA00022574"/>
    </source>
</evidence>
<dbReference type="InterPro" id="IPR015943">
    <property type="entry name" value="WD40/YVTN_repeat-like_dom_sf"/>
</dbReference>
<dbReference type="EMBL" id="JABXBU010002230">
    <property type="protein sequence ID" value="KAF8767498.1"/>
    <property type="molecule type" value="Genomic_DNA"/>
</dbReference>
<feature type="repeat" description="WD" evidence="8">
    <location>
        <begin position="168"/>
        <end position="209"/>
    </location>
</feature>
<evidence type="ECO:0000259" key="9">
    <source>
        <dbReference type="Pfam" id="PF13925"/>
    </source>
</evidence>
<dbReference type="Pfam" id="PF00400">
    <property type="entry name" value="WD40"/>
    <property type="match status" value="5"/>
</dbReference>
<comment type="function">
    <text evidence="7">Participates in a complex which severs microtubules in an ATP-dependent manner. May act to target the enzymatic subunit of this complex to sites of action such as the centrosome. Microtubule severing may promote rapid reorganization of cellular microtubule arrays and the release of microtubules from the centrosome following nucleation.</text>
</comment>
<gene>
    <name evidence="7" type="primary">KATNB1</name>
    <name evidence="10" type="ORF">HNY73_020447</name>
</gene>
<keyword evidence="11" id="KW-1185">Reference proteome</keyword>
<feature type="domain" description="Katanin p80 subunit C-terminal" evidence="9">
    <location>
        <begin position="539"/>
        <end position="702"/>
    </location>
</feature>
<dbReference type="Pfam" id="PF13925">
    <property type="entry name" value="Katanin_con80"/>
    <property type="match status" value="1"/>
</dbReference>
<feature type="repeat" description="WD" evidence="8">
    <location>
        <begin position="126"/>
        <end position="167"/>
    </location>
</feature>
<dbReference type="GO" id="GO:0005737">
    <property type="term" value="C:cytoplasm"/>
    <property type="evidence" value="ECO:0007669"/>
    <property type="project" value="UniProtKB-SubCell"/>
</dbReference>
<feature type="repeat" description="WD" evidence="8">
    <location>
        <begin position="210"/>
        <end position="251"/>
    </location>
</feature>
<keyword evidence="5" id="KW-0677">Repeat</keyword>
<evidence type="ECO:0000256" key="6">
    <source>
        <dbReference type="ARBA" id="ARBA00023212"/>
    </source>
</evidence>
<keyword evidence="7" id="KW-0131">Cell cycle</keyword>
<feature type="repeat" description="WD" evidence="8">
    <location>
        <begin position="41"/>
        <end position="83"/>
    </location>
</feature>